<dbReference type="EMBL" id="MKZY01000004">
    <property type="protein sequence ID" value="OOO10342.1"/>
    <property type="molecule type" value="Genomic_DNA"/>
</dbReference>
<name>A0A1S9DMN6_ASPOZ</name>
<dbReference type="VEuPathDB" id="FungiDB:AO090003000596"/>
<feature type="region of interest" description="Disordered" evidence="1">
    <location>
        <begin position="333"/>
        <end position="359"/>
    </location>
</feature>
<feature type="region of interest" description="Disordered" evidence="1">
    <location>
        <begin position="1"/>
        <end position="24"/>
    </location>
</feature>
<feature type="region of interest" description="Disordered" evidence="1">
    <location>
        <begin position="204"/>
        <end position="303"/>
    </location>
</feature>
<protein>
    <recommendedName>
        <fullName evidence="4">BHLH domain-containing protein</fullName>
    </recommendedName>
</protein>
<feature type="compositionally biased region" description="Polar residues" evidence="1">
    <location>
        <begin position="74"/>
        <end position="113"/>
    </location>
</feature>
<dbReference type="AlphaFoldDB" id="A0A1S9DMN6"/>
<reference evidence="2 3" key="1">
    <citation type="submission" date="2016-10" db="EMBL/GenBank/DDBJ databases">
        <title>Genome sequencing of Aspergillus oryzae BCC7051.</title>
        <authorList>
            <person name="Thammarongtham C."/>
            <person name="Vorapreeda T."/>
            <person name="Nookaew I."/>
            <person name="Srisuk T."/>
            <person name="Land M."/>
            <person name="Jeennor S."/>
            <person name="Laoteng K."/>
        </authorList>
    </citation>
    <scope>NUCLEOTIDE SEQUENCE [LARGE SCALE GENOMIC DNA]</scope>
    <source>
        <strain evidence="2 3">BCC7051</strain>
    </source>
</reference>
<accession>A0A1S9DMN6</accession>
<dbReference type="PANTHER" id="PTHR42023">
    <property type="entry name" value="BHLH DOMAIN-CONTAINING PROTEIN"/>
    <property type="match status" value="1"/>
</dbReference>
<evidence type="ECO:0008006" key="4">
    <source>
        <dbReference type="Google" id="ProtNLM"/>
    </source>
</evidence>
<dbReference type="Proteomes" id="UP000190312">
    <property type="component" value="Unassembled WGS sequence"/>
</dbReference>
<feature type="compositionally biased region" description="Low complexity" evidence="1">
    <location>
        <begin position="342"/>
        <end position="352"/>
    </location>
</feature>
<feature type="compositionally biased region" description="Basic and acidic residues" evidence="1">
    <location>
        <begin position="207"/>
        <end position="218"/>
    </location>
</feature>
<dbReference type="OrthoDB" id="4507572at2759"/>
<sequence>MWLKVSSNFHRSKKPVIGTPTLVGKTLDDNEYQSFPLVSGVQKENNKYHAKTLPTPPKNPLDPRRSDTVGIAGNSYSQDTMADSRRTPSISLTQYLPQDSGTPGRTDSLSISPPDSPVFLGHGPASLGSSRVSSLEDEFEQYFGGGQTEKTFTSHIPVLRKHADNQREDPTPSFTRPATGWDTFSREPNNMDTFAPAAPGCTFETHISSDARPIESRSSDVLNWGREQKRKLSGARSRPKESDLFLPPSSRVPWKGASGRSPIVEPLQEKPRARSSSRVHLSRSSSQLRGRESPSPSGAYLGGYPSVVTTITGGEANTKVPEMYVPSKNIHRTVFEDPTPPATSASSRAPPRVNLPEPDLTNTLADLKLTNEDDFGLPSSRFSVTTYEPTEAGSSTATGSPRGSIDAASQSTEYQSSIMSRKRPVPSAVAPGKKPSRKPTPSQTTNELLPCTPEQHTQNRIEMLEARRDYLTRRKASINTMIYELTQVIQPSPIAYDLAARDEVKKTVASLNNELADINKEEHDVGMKLFRAWRKRDEQECNGGSSGLWVKRVTS</sequence>
<dbReference type="eggNOG" id="ENOG502SU6X">
    <property type="taxonomic scope" value="Eukaryota"/>
</dbReference>
<feature type="region of interest" description="Disordered" evidence="1">
    <location>
        <begin position="38"/>
        <end position="113"/>
    </location>
</feature>
<dbReference type="OMA" id="MWKRLQG"/>
<organism evidence="2 3">
    <name type="scientific">Aspergillus oryzae</name>
    <name type="common">Yellow koji mold</name>
    <dbReference type="NCBI Taxonomy" id="5062"/>
    <lineage>
        <taxon>Eukaryota</taxon>
        <taxon>Fungi</taxon>
        <taxon>Dikarya</taxon>
        <taxon>Ascomycota</taxon>
        <taxon>Pezizomycotina</taxon>
        <taxon>Eurotiomycetes</taxon>
        <taxon>Eurotiomycetidae</taxon>
        <taxon>Eurotiales</taxon>
        <taxon>Aspergillaceae</taxon>
        <taxon>Aspergillus</taxon>
        <taxon>Aspergillus subgen. Circumdati</taxon>
    </lineage>
</organism>
<evidence type="ECO:0000313" key="2">
    <source>
        <dbReference type="EMBL" id="OOO10342.1"/>
    </source>
</evidence>
<dbReference type="PANTHER" id="PTHR42023:SF1">
    <property type="entry name" value="BHLH DOMAIN-CONTAINING PROTEIN"/>
    <property type="match status" value="1"/>
</dbReference>
<evidence type="ECO:0000313" key="3">
    <source>
        <dbReference type="Proteomes" id="UP000190312"/>
    </source>
</evidence>
<comment type="caution">
    <text evidence="2">The sequence shown here is derived from an EMBL/GenBank/DDBJ whole genome shotgun (WGS) entry which is preliminary data.</text>
</comment>
<evidence type="ECO:0000256" key="1">
    <source>
        <dbReference type="SAM" id="MobiDB-lite"/>
    </source>
</evidence>
<feature type="region of interest" description="Disordered" evidence="1">
    <location>
        <begin position="371"/>
        <end position="450"/>
    </location>
</feature>
<feature type="compositionally biased region" description="Polar residues" evidence="1">
    <location>
        <begin position="380"/>
        <end position="419"/>
    </location>
</feature>
<proteinExistence type="predicted"/>
<gene>
    <name evidence="2" type="ORF">OAory_01061500</name>
</gene>
<feature type="region of interest" description="Disordered" evidence="1">
    <location>
        <begin position="164"/>
        <end position="183"/>
    </location>
</feature>